<dbReference type="EMBL" id="CAICTM010001820">
    <property type="protein sequence ID" value="CAB9526396.1"/>
    <property type="molecule type" value="Genomic_DNA"/>
</dbReference>
<dbReference type="Pfam" id="PF09423">
    <property type="entry name" value="PhoD"/>
    <property type="match status" value="1"/>
</dbReference>
<keyword evidence="1" id="KW-1133">Transmembrane helix</keyword>
<dbReference type="InterPro" id="IPR018946">
    <property type="entry name" value="PhoD-like_MPP"/>
</dbReference>
<dbReference type="PANTHER" id="PTHR33987:SF1">
    <property type="entry name" value="CALCINEURIN-LIKE METALLO-PHOSPHOESTERASE SUPERFAMILY PROTEIN"/>
    <property type="match status" value="1"/>
</dbReference>
<name>A0A9N8EVM5_9STRA</name>
<evidence type="ECO:0000256" key="1">
    <source>
        <dbReference type="SAM" id="Phobius"/>
    </source>
</evidence>
<feature type="transmembrane region" description="Helical" evidence="1">
    <location>
        <begin position="497"/>
        <end position="519"/>
    </location>
</feature>
<comment type="caution">
    <text evidence="3">The sequence shown here is derived from an EMBL/GenBank/DDBJ whole genome shotgun (WGS) entry which is preliminary data.</text>
</comment>
<dbReference type="PANTHER" id="PTHR33987">
    <property type="entry name" value="CALCINEURIN-LIKE METALLO-PHOSPHOESTERASE SUPERFAMILY PROTEIN"/>
    <property type="match status" value="1"/>
</dbReference>
<keyword evidence="1" id="KW-0812">Transmembrane</keyword>
<accession>A0A9N8EVM5</accession>
<organism evidence="3 4">
    <name type="scientific">Seminavis robusta</name>
    <dbReference type="NCBI Taxonomy" id="568900"/>
    <lineage>
        <taxon>Eukaryota</taxon>
        <taxon>Sar</taxon>
        <taxon>Stramenopiles</taxon>
        <taxon>Ochrophyta</taxon>
        <taxon>Bacillariophyta</taxon>
        <taxon>Bacillariophyceae</taxon>
        <taxon>Bacillariophycidae</taxon>
        <taxon>Naviculales</taxon>
        <taxon>Naviculaceae</taxon>
        <taxon>Seminavis</taxon>
    </lineage>
</organism>
<keyword evidence="4" id="KW-1185">Reference proteome</keyword>
<sequence>MSERSSNRVSFASCNSQYYEQVLWKAILARDPSVFIWGGDTVYADVSDKDPAPPDRIEQLYKEQKLDPGYQELLSRKIPILGVLDDHNYGINNGDRTYPYRTASGRLFACDFLEQQGTAFCDRAKNGKGVYAVKVMDFHRPKGQELLTDEEAGLDPDVPISVQPETNSNNPQPSVLSDRSVAIFLLDVRSNSSPITKHGLDSAHYDGDLLGEDQWKWFEAAIGKSTAAVNIVVQGIQVHTDKLASADRYETWSNFPASQHRLYQAMLQDHVKAPILVSGDVHLAQLLRKDCQLFHHHATKQQAEPVSQSKPKMLLEVTSSGMTHSWGASWGGHICARPRSLFLCRTPHVRWAAKLGMHLGQWINGKKVWTELVDLSSAAQTDETMVVPAGEGKLGLQYELNLNFGEFEFDWANKAVSIRIFGKQVDAPPLLSTRLYLDSLSGTRNDIQVAAEEDYFVETYNRLESNGGFTSNAAVDNQWICVNYRGRHDPVSQVAGIFIPFGAGAAVAGFPFIAMILAIRRYLGRRKVKQS</sequence>
<proteinExistence type="predicted"/>
<evidence type="ECO:0000259" key="2">
    <source>
        <dbReference type="Pfam" id="PF09423"/>
    </source>
</evidence>
<dbReference type="Proteomes" id="UP001153069">
    <property type="component" value="Unassembled WGS sequence"/>
</dbReference>
<feature type="domain" description="PhoD-like phosphatase metallophosphatase" evidence="2">
    <location>
        <begin position="181"/>
        <end position="289"/>
    </location>
</feature>
<dbReference type="InterPro" id="IPR038607">
    <property type="entry name" value="PhoD-like_sf"/>
</dbReference>
<dbReference type="SUPFAM" id="SSF56300">
    <property type="entry name" value="Metallo-dependent phosphatases"/>
    <property type="match status" value="1"/>
</dbReference>
<gene>
    <name evidence="3" type="ORF">SEMRO_1822_G299810.1</name>
</gene>
<dbReference type="InterPro" id="IPR029052">
    <property type="entry name" value="Metallo-depent_PP-like"/>
</dbReference>
<dbReference type="OrthoDB" id="10266805at2759"/>
<evidence type="ECO:0000313" key="3">
    <source>
        <dbReference type="EMBL" id="CAB9526396.1"/>
    </source>
</evidence>
<dbReference type="CDD" id="cd07389">
    <property type="entry name" value="MPP_PhoD"/>
    <property type="match status" value="1"/>
</dbReference>
<keyword evidence="1" id="KW-0472">Membrane</keyword>
<reference evidence="3" key="1">
    <citation type="submission" date="2020-06" db="EMBL/GenBank/DDBJ databases">
        <authorList>
            <consortium name="Plant Systems Biology data submission"/>
        </authorList>
    </citation>
    <scope>NUCLEOTIDE SEQUENCE</scope>
    <source>
        <strain evidence="3">D6</strain>
    </source>
</reference>
<dbReference type="Gene3D" id="3.60.21.70">
    <property type="entry name" value="PhoD-like phosphatase"/>
    <property type="match status" value="1"/>
</dbReference>
<protein>
    <submittedName>
        <fullName evidence="3">PhoD-like phosphatase</fullName>
    </submittedName>
</protein>
<dbReference type="AlphaFoldDB" id="A0A9N8EVM5"/>
<evidence type="ECO:0000313" key="4">
    <source>
        <dbReference type="Proteomes" id="UP001153069"/>
    </source>
</evidence>